<dbReference type="PROSITE" id="PS50012">
    <property type="entry name" value="RCC1_3"/>
    <property type="match status" value="4"/>
</dbReference>
<dbReference type="InterPro" id="IPR000569">
    <property type="entry name" value="HECT_dom"/>
</dbReference>
<dbReference type="PROSITE" id="PS00626">
    <property type="entry name" value="RCC1_2"/>
    <property type="match status" value="3"/>
</dbReference>
<organism evidence="7 8">
    <name type="scientific">Alosa alosa</name>
    <name type="common">allis shad</name>
    <dbReference type="NCBI Taxonomy" id="278164"/>
    <lineage>
        <taxon>Eukaryota</taxon>
        <taxon>Metazoa</taxon>
        <taxon>Chordata</taxon>
        <taxon>Craniata</taxon>
        <taxon>Vertebrata</taxon>
        <taxon>Euteleostomi</taxon>
        <taxon>Actinopterygii</taxon>
        <taxon>Neopterygii</taxon>
        <taxon>Teleostei</taxon>
        <taxon>Clupei</taxon>
        <taxon>Clupeiformes</taxon>
        <taxon>Clupeoidei</taxon>
        <taxon>Clupeidae</taxon>
        <taxon>Alosa</taxon>
    </lineage>
</organism>
<feature type="active site" description="Glycyl thioester intermediate" evidence="4">
    <location>
        <position position="937"/>
    </location>
</feature>
<evidence type="ECO:0000313" key="8">
    <source>
        <dbReference type="Proteomes" id="UP000823561"/>
    </source>
</evidence>
<dbReference type="Pfam" id="PF25390">
    <property type="entry name" value="WD40_RLD"/>
    <property type="match status" value="1"/>
</dbReference>
<dbReference type="SUPFAM" id="SSF56204">
    <property type="entry name" value="Hect, E3 ligase catalytic domain"/>
    <property type="match status" value="1"/>
</dbReference>
<dbReference type="Gene3D" id="3.90.1750.10">
    <property type="entry name" value="Hect, E3 ligase catalytic domains"/>
    <property type="match status" value="1"/>
</dbReference>
<dbReference type="PANTHER" id="PTHR45622">
    <property type="entry name" value="UBIQUITIN-PROTEIN LIGASE E3A-RELATED"/>
    <property type="match status" value="1"/>
</dbReference>
<gene>
    <name evidence="7" type="ORF">AALO_G00007100</name>
</gene>
<dbReference type="InterPro" id="IPR051709">
    <property type="entry name" value="Ub-ligase/GTPase-reg"/>
</dbReference>
<dbReference type="AlphaFoldDB" id="A0AAV6HIK2"/>
<dbReference type="InterPro" id="IPR000408">
    <property type="entry name" value="Reg_chr_condens"/>
</dbReference>
<evidence type="ECO:0000256" key="5">
    <source>
        <dbReference type="PROSITE-ProRule" id="PRU00235"/>
    </source>
</evidence>
<dbReference type="Gene3D" id="2.130.10.30">
    <property type="entry name" value="Regulator of chromosome condensation 1/beta-lactamase-inhibitor protein II"/>
    <property type="match status" value="1"/>
</dbReference>
<protein>
    <recommendedName>
        <fullName evidence="6">HECT domain-containing protein</fullName>
    </recommendedName>
</protein>
<dbReference type="InterPro" id="IPR035983">
    <property type="entry name" value="Hect_E3_ubiquitin_ligase"/>
</dbReference>
<dbReference type="GO" id="GO:0016567">
    <property type="term" value="P:protein ubiquitination"/>
    <property type="evidence" value="ECO:0007669"/>
    <property type="project" value="TreeGrafter"/>
</dbReference>
<keyword evidence="2" id="KW-0677">Repeat</keyword>
<dbReference type="Gene3D" id="3.30.2160.10">
    <property type="entry name" value="Hect, E3 ligase catalytic domain"/>
    <property type="match status" value="1"/>
</dbReference>
<dbReference type="FunFam" id="3.30.2410.10:FF:000003">
    <property type="entry name" value="probable E3 ubiquitin-protein ligase HERC4 isoform X1"/>
    <property type="match status" value="1"/>
</dbReference>
<dbReference type="GO" id="GO:0006511">
    <property type="term" value="P:ubiquitin-dependent protein catabolic process"/>
    <property type="evidence" value="ECO:0007669"/>
    <property type="project" value="TreeGrafter"/>
</dbReference>
<feature type="repeat" description="RCC1" evidence="5">
    <location>
        <begin position="191"/>
        <end position="242"/>
    </location>
</feature>
<dbReference type="InterPro" id="IPR058923">
    <property type="entry name" value="RCC1-like_dom"/>
</dbReference>
<dbReference type="GO" id="GO:0061630">
    <property type="term" value="F:ubiquitin protein ligase activity"/>
    <property type="evidence" value="ECO:0007669"/>
    <property type="project" value="TreeGrafter"/>
</dbReference>
<dbReference type="GO" id="GO:0005737">
    <property type="term" value="C:cytoplasm"/>
    <property type="evidence" value="ECO:0007669"/>
    <property type="project" value="TreeGrafter"/>
</dbReference>
<evidence type="ECO:0000256" key="2">
    <source>
        <dbReference type="ARBA" id="ARBA00022737"/>
    </source>
</evidence>
<proteinExistence type="predicted"/>
<dbReference type="Proteomes" id="UP000823561">
    <property type="component" value="Chromosome 1"/>
</dbReference>
<feature type="domain" description="HECT" evidence="6">
    <location>
        <begin position="649"/>
        <end position="969"/>
    </location>
</feature>
<evidence type="ECO:0000259" key="6">
    <source>
        <dbReference type="PROSITE" id="PS50237"/>
    </source>
</evidence>
<keyword evidence="3 4" id="KW-0833">Ubl conjugation pathway</keyword>
<evidence type="ECO:0000256" key="1">
    <source>
        <dbReference type="ARBA" id="ARBA00022679"/>
    </source>
</evidence>
<dbReference type="PRINTS" id="PR00633">
    <property type="entry name" value="RCCNDNSATION"/>
</dbReference>
<feature type="repeat" description="RCC1" evidence="5">
    <location>
        <begin position="243"/>
        <end position="294"/>
    </location>
</feature>
<dbReference type="SUPFAM" id="SSF50985">
    <property type="entry name" value="RCC1/BLIP-II"/>
    <property type="match status" value="1"/>
</dbReference>
<accession>A0AAV6HIK2</accession>
<dbReference type="SMART" id="SM00119">
    <property type="entry name" value="HECTc"/>
    <property type="match status" value="1"/>
</dbReference>
<evidence type="ECO:0000256" key="4">
    <source>
        <dbReference type="PROSITE-ProRule" id="PRU00104"/>
    </source>
</evidence>
<comment type="caution">
    <text evidence="7">The sequence shown here is derived from an EMBL/GenBank/DDBJ whole genome shotgun (WGS) entry which is preliminary data.</text>
</comment>
<dbReference type="InterPro" id="IPR009091">
    <property type="entry name" value="RCC1/BLIP-II"/>
</dbReference>
<evidence type="ECO:0000313" key="7">
    <source>
        <dbReference type="EMBL" id="KAG5285756.1"/>
    </source>
</evidence>
<dbReference type="Pfam" id="PF00632">
    <property type="entry name" value="HECT"/>
    <property type="match status" value="1"/>
</dbReference>
<evidence type="ECO:0000256" key="3">
    <source>
        <dbReference type="ARBA" id="ARBA00022786"/>
    </source>
</evidence>
<sequence>MSMFSWGAGSRKGLRRSDVVVDSNSGVHFVRPKSKIQDISVGRRIAAFLRGDGNVDYLWSVESSDGKAKPGKLNSLNLKEKIEEIRCGDAHVVLISHGGKVFLMDTTQIPRCMKGLNSEHITQVACGDQHSIALSQGGQLFTWGQNSNGQLGLGKGEPSTMSPQPLKSLAGIPLSQISAGGDHSFVLSLSGAVFGWGKNSAGQLGLGDLSDRPEPVDVSCLSLKKTIFISCGTEHTAILVKDGVVFTCGSGRYGQLGHNSFRDELRPRLVAELWGSKVSQIACGKHHTLALVGSSKIYSFGRGDQGQLGNGQIVNQCVPLSTCALITSVEQRVTKLVAGGNLSFALFDSTQECQKGPAKHKPTIKKREALDEKKIDKWISGCNSSWKRIQSEITAIFSSASSINGSFLETGCDEHYKTSAGYSGLDLSLARIAFEKLSTTKKERRVMMKVSQVVEQHLLPSLSPSPAGVEGLRVYLILPELLRVLLKQHRGTDLAVLLAEAILRLHPDSLKALGMLWSSLSGSFIGAFVTTFRSVCETLLVGIPKRLFGPEALQKVVEVLQRVYEATHRRQVPENMFQIKNIIAQTTLKMLESCPCIFDLEAKYAVFKGTAEKMKASGFSNFWLPAEFELTVRRTELLESVLSQLRSADHHQFRMPLKVKFEEEDGVDIGGVSRAFFKLITNAFSTEGSKTLEIYDDSQCVWFRPDRTICTGTSESLYLGMIFGMALYNLCTVDSTFPQALFKKLLGLKPTLEDLEELSPCQARGLKQLLDEDEDVIDDLYLDFTVKGHDLIQDGGNVLVSKANRKRYVDLYVDYVLNTSVTRQFEDFSKGFDLGCPCRTWTMFRPDELMNALCGEVDYQWEELQKNAIYICTPTDKTVKDFWKVFFEYSDENKKKFLSFVQGTDRLPVGGLAKLRLAVSKLNVTNADERYPQASTCYISLALPNYSTIHTLRKNLTHAINHCEEFGCS</sequence>
<feature type="repeat" description="RCC1" evidence="5">
    <location>
        <begin position="138"/>
        <end position="190"/>
    </location>
</feature>
<dbReference type="Gene3D" id="3.30.2410.10">
    <property type="entry name" value="Hect, E3 ligase catalytic domain"/>
    <property type="match status" value="1"/>
</dbReference>
<feature type="repeat" description="RCC1" evidence="5">
    <location>
        <begin position="295"/>
        <end position="349"/>
    </location>
</feature>
<keyword evidence="1" id="KW-0808">Transferase</keyword>
<name>A0AAV6HIK2_9TELE</name>
<dbReference type="PANTHER" id="PTHR45622:SF73">
    <property type="entry name" value="E3 UBIQUITIN-PROTEIN LIGASE HERC4-LIKE ISOFORM X1-RELATED"/>
    <property type="match status" value="1"/>
</dbReference>
<dbReference type="EMBL" id="JADWDJ010000001">
    <property type="protein sequence ID" value="KAG5285756.1"/>
    <property type="molecule type" value="Genomic_DNA"/>
</dbReference>
<keyword evidence="8" id="KW-1185">Reference proteome</keyword>
<dbReference type="PROSITE" id="PS50237">
    <property type="entry name" value="HECT"/>
    <property type="match status" value="1"/>
</dbReference>
<reference evidence="7 8" key="1">
    <citation type="submission" date="2020-10" db="EMBL/GenBank/DDBJ databases">
        <title>Chromosome-scale genome assembly of the Allis shad, Alosa alosa.</title>
        <authorList>
            <person name="Margot Z."/>
            <person name="Christophe K."/>
            <person name="Cabau C."/>
            <person name="Louis A."/>
            <person name="Berthelot C."/>
            <person name="Parey E."/>
            <person name="Roest Crollius H."/>
            <person name="Montfort J."/>
            <person name="Robinson-Rechavi M."/>
            <person name="Bucao C."/>
            <person name="Bouchez O."/>
            <person name="Gislard M."/>
            <person name="Lluch J."/>
            <person name="Milhes M."/>
            <person name="Lampietro C."/>
            <person name="Lopez Roques C."/>
            <person name="Donnadieu C."/>
            <person name="Braasch I."/>
            <person name="Desvignes T."/>
            <person name="Postlethwait J."/>
            <person name="Bobe J."/>
            <person name="Guiguen Y."/>
        </authorList>
    </citation>
    <scope>NUCLEOTIDE SEQUENCE [LARGE SCALE GENOMIC DNA]</scope>
    <source>
        <strain evidence="7">M-15738</strain>
        <tissue evidence="7">Blood</tissue>
    </source>
</reference>